<gene>
    <name evidence="2" type="ORF">Lsed01_01927</name>
</gene>
<organism evidence="2 3">
    <name type="scientific">Demequina sediminis</name>
    <dbReference type="NCBI Taxonomy" id="1930058"/>
    <lineage>
        <taxon>Bacteria</taxon>
        <taxon>Bacillati</taxon>
        <taxon>Actinomycetota</taxon>
        <taxon>Actinomycetes</taxon>
        <taxon>Micrococcales</taxon>
        <taxon>Demequinaceae</taxon>
        <taxon>Demequina</taxon>
    </lineage>
</organism>
<dbReference type="RefSeq" id="WP_286214229.1">
    <property type="nucleotide sequence ID" value="NZ_AP027736.1"/>
</dbReference>
<name>A0ABP9WKI9_9MICO</name>
<dbReference type="EMBL" id="BAABRR010000010">
    <property type="protein sequence ID" value="GAA5519478.1"/>
    <property type="molecule type" value="Genomic_DNA"/>
</dbReference>
<evidence type="ECO:0000313" key="2">
    <source>
        <dbReference type="EMBL" id="GAA5519478.1"/>
    </source>
</evidence>
<sequence>MKAFLIVLLIVAVAIGIVGFLIEALLWLAAIGIVLFLLTSAYWWFTFRSSRGDAAEAGAGR</sequence>
<evidence type="ECO:0000256" key="1">
    <source>
        <dbReference type="SAM" id="Phobius"/>
    </source>
</evidence>
<protein>
    <submittedName>
        <fullName evidence="2">Uncharacterized protein</fullName>
    </submittedName>
</protein>
<reference evidence="2 3" key="1">
    <citation type="submission" date="2024-02" db="EMBL/GenBank/DDBJ databases">
        <title>Lysinimicrobium sediminis NBRC 112286.</title>
        <authorList>
            <person name="Ichikawa N."/>
            <person name="Katano-Makiyama Y."/>
            <person name="Hidaka K."/>
        </authorList>
    </citation>
    <scope>NUCLEOTIDE SEQUENCE [LARGE SCALE GENOMIC DNA]</scope>
    <source>
        <strain evidence="2 3">NBRC 112286</strain>
    </source>
</reference>
<evidence type="ECO:0000313" key="3">
    <source>
        <dbReference type="Proteomes" id="UP001426770"/>
    </source>
</evidence>
<dbReference type="Proteomes" id="UP001426770">
    <property type="component" value="Unassembled WGS sequence"/>
</dbReference>
<comment type="caution">
    <text evidence="2">The sequence shown here is derived from an EMBL/GenBank/DDBJ whole genome shotgun (WGS) entry which is preliminary data.</text>
</comment>
<accession>A0ABP9WKI9</accession>
<keyword evidence="1" id="KW-0812">Transmembrane</keyword>
<keyword evidence="3" id="KW-1185">Reference proteome</keyword>
<proteinExistence type="predicted"/>
<keyword evidence="1" id="KW-1133">Transmembrane helix</keyword>
<feature type="transmembrane region" description="Helical" evidence="1">
    <location>
        <begin position="24"/>
        <end position="45"/>
    </location>
</feature>
<keyword evidence="1" id="KW-0472">Membrane</keyword>